<dbReference type="STRING" id="930131.SAMN05216389_111101"/>
<keyword evidence="1" id="KW-0472">Membrane</keyword>
<evidence type="ECO:0008006" key="4">
    <source>
        <dbReference type="Google" id="ProtNLM"/>
    </source>
</evidence>
<keyword evidence="3" id="KW-1185">Reference proteome</keyword>
<name>A0A1I0EFE7_9BACI</name>
<reference evidence="2 3" key="1">
    <citation type="submission" date="2016-10" db="EMBL/GenBank/DDBJ databases">
        <authorList>
            <person name="de Groot N.N."/>
        </authorList>
    </citation>
    <scope>NUCLEOTIDE SEQUENCE [LARGE SCALE GENOMIC DNA]</scope>
    <source>
        <strain evidence="2 3">IBRC-M 10780</strain>
    </source>
</reference>
<feature type="transmembrane region" description="Helical" evidence="1">
    <location>
        <begin position="6"/>
        <end position="26"/>
    </location>
</feature>
<proteinExistence type="predicted"/>
<protein>
    <recommendedName>
        <fullName evidence="4">Sigma-w pathway protein ysdB</fullName>
    </recommendedName>
</protein>
<dbReference type="OrthoDB" id="2735026at2"/>
<keyword evidence="1" id="KW-1133">Transmembrane helix</keyword>
<keyword evidence="1" id="KW-0812">Transmembrane</keyword>
<evidence type="ECO:0000313" key="2">
    <source>
        <dbReference type="EMBL" id="SET44128.1"/>
    </source>
</evidence>
<dbReference type="AlphaFoldDB" id="A0A1I0EFE7"/>
<accession>A0A1I0EFE7</accession>
<evidence type="ECO:0000256" key="1">
    <source>
        <dbReference type="SAM" id="Phobius"/>
    </source>
</evidence>
<evidence type="ECO:0000313" key="3">
    <source>
        <dbReference type="Proteomes" id="UP000198618"/>
    </source>
</evidence>
<dbReference type="Proteomes" id="UP000198618">
    <property type="component" value="Unassembled WGS sequence"/>
</dbReference>
<sequence>MIVYLFRILIVLAIGLLIYTIVQYFLNPQRKLHKAKESNEFYFLDEPNNSKKNLQFVFKGCLFEGEKYVGTTEQSFEVVDIHVVVHDPMELKGLTRDDLYFLEKELLIHYPFSKVKWKHPINKLMISDDSESDSTT</sequence>
<organism evidence="2 3">
    <name type="scientific">Oceanobacillus limi</name>
    <dbReference type="NCBI Taxonomy" id="930131"/>
    <lineage>
        <taxon>Bacteria</taxon>
        <taxon>Bacillati</taxon>
        <taxon>Bacillota</taxon>
        <taxon>Bacilli</taxon>
        <taxon>Bacillales</taxon>
        <taxon>Bacillaceae</taxon>
        <taxon>Oceanobacillus</taxon>
    </lineage>
</organism>
<dbReference type="RefSeq" id="WP_090870440.1">
    <property type="nucleotide sequence ID" value="NZ_FOHE01000011.1"/>
</dbReference>
<dbReference type="EMBL" id="FOHE01000011">
    <property type="protein sequence ID" value="SET44128.1"/>
    <property type="molecule type" value="Genomic_DNA"/>
</dbReference>
<gene>
    <name evidence="2" type="ORF">SAMN05216389_111101</name>
</gene>